<dbReference type="InterPro" id="IPR003661">
    <property type="entry name" value="HisK_dim/P_dom"/>
</dbReference>
<dbReference type="InterPro" id="IPR036097">
    <property type="entry name" value="HisK_dim/P_sf"/>
</dbReference>
<evidence type="ECO:0000256" key="1">
    <source>
        <dbReference type="ARBA" id="ARBA00000085"/>
    </source>
</evidence>
<keyword evidence="6" id="KW-0175">Coiled coil</keyword>
<evidence type="ECO:0000256" key="4">
    <source>
        <dbReference type="ARBA" id="ARBA00022777"/>
    </source>
</evidence>
<dbReference type="CDD" id="cd00082">
    <property type="entry name" value="HisKA"/>
    <property type="match status" value="1"/>
</dbReference>
<gene>
    <name evidence="8" type="ORF">S01H4_66531</name>
</gene>
<keyword evidence="5" id="KW-0902">Two-component regulatory system</keyword>
<keyword evidence="4" id="KW-0418">Kinase</keyword>
<dbReference type="SUPFAM" id="SSF47384">
    <property type="entry name" value="Homodimeric domain of signal transducing histidine kinase"/>
    <property type="match status" value="1"/>
</dbReference>
<dbReference type="Gene3D" id="1.10.287.130">
    <property type="match status" value="1"/>
</dbReference>
<comment type="catalytic activity">
    <reaction evidence="1">
        <text>ATP + protein L-histidine = ADP + protein N-phospho-L-histidine.</text>
        <dbReference type="EC" id="2.7.13.3"/>
    </reaction>
</comment>
<proteinExistence type="predicted"/>
<evidence type="ECO:0000256" key="6">
    <source>
        <dbReference type="SAM" id="Coils"/>
    </source>
</evidence>
<dbReference type="PANTHER" id="PTHR43711:SF1">
    <property type="entry name" value="HISTIDINE KINASE 1"/>
    <property type="match status" value="1"/>
</dbReference>
<evidence type="ECO:0000259" key="7">
    <source>
        <dbReference type="PROSITE" id="PS50113"/>
    </source>
</evidence>
<dbReference type="InterPro" id="IPR050736">
    <property type="entry name" value="Sensor_HK_Regulatory"/>
</dbReference>
<feature type="coiled-coil region" evidence="6">
    <location>
        <begin position="7"/>
        <end position="38"/>
    </location>
</feature>
<evidence type="ECO:0000256" key="5">
    <source>
        <dbReference type="ARBA" id="ARBA00023012"/>
    </source>
</evidence>
<dbReference type="EC" id="2.7.13.3" evidence="2"/>
<feature type="non-terminal residue" evidence="8">
    <location>
        <position position="71"/>
    </location>
</feature>
<evidence type="ECO:0000256" key="3">
    <source>
        <dbReference type="ARBA" id="ARBA00022679"/>
    </source>
</evidence>
<dbReference type="InterPro" id="IPR000700">
    <property type="entry name" value="PAS-assoc_C"/>
</dbReference>
<evidence type="ECO:0000313" key="8">
    <source>
        <dbReference type="EMBL" id="GAH24367.1"/>
    </source>
</evidence>
<dbReference type="Pfam" id="PF00512">
    <property type="entry name" value="HisKA"/>
    <property type="match status" value="1"/>
</dbReference>
<dbReference type="PANTHER" id="PTHR43711">
    <property type="entry name" value="TWO-COMPONENT HISTIDINE KINASE"/>
    <property type="match status" value="1"/>
</dbReference>
<dbReference type="GO" id="GO:0000155">
    <property type="term" value="F:phosphorelay sensor kinase activity"/>
    <property type="evidence" value="ECO:0007669"/>
    <property type="project" value="InterPro"/>
</dbReference>
<keyword evidence="3" id="KW-0808">Transferase</keyword>
<dbReference type="AlphaFoldDB" id="X1DVU5"/>
<reference evidence="8" key="1">
    <citation type="journal article" date="2014" name="Front. Microbiol.">
        <title>High frequency of phylogenetically diverse reductive dehalogenase-homologous genes in deep subseafloor sedimentary metagenomes.</title>
        <authorList>
            <person name="Kawai M."/>
            <person name="Futagami T."/>
            <person name="Toyoda A."/>
            <person name="Takaki Y."/>
            <person name="Nishi S."/>
            <person name="Hori S."/>
            <person name="Arai W."/>
            <person name="Tsubouchi T."/>
            <person name="Morono Y."/>
            <person name="Uchiyama I."/>
            <person name="Ito T."/>
            <person name="Fujiyama A."/>
            <person name="Inagaki F."/>
            <person name="Takami H."/>
        </authorList>
    </citation>
    <scope>NUCLEOTIDE SEQUENCE</scope>
    <source>
        <strain evidence="8">Expedition CK06-06</strain>
    </source>
</reference>
<protein>
    <recommendedName>
        <fullName evidence="2">histidine kinase</fullName>
        <ecNumber evidence="2">2.7.13.3</ecNumber>
    </recommendedName>
</protein>
<feature type="non-terminal residue" evidence="8">
    <location>
        <position position="1"/>
    </location>
</feature>
<sequence length="71" mass="8249">FRNITERKKAEKRIRKYAQELAVRNEQLEVETEKAKESDRLKSEFLANMSHEIRTPLTAIKGAAYLLDKGS</sequence>
<dbReference type="EMBL" id="BART01041255">
    <property type="protein sequence ID" value="GAH24367.1"/>
    <property type="molecule type" value="Genomic_DNA"/>
</dbReference>
<comment type="caution">
    <text evidence="8">The sequence shown here is derived from an EMBL/GenBank/DDBJ whole genome shotgun (WGS) entry which is preliminary data.</text>
</comment>
<organism evidence="8">
    <name type="scientific">marine sediment metagenome</name>
    <dbReference type="NCBI Taxonomy" id="412755"/>
    <lineage>
        <taxon>unclassified sequences</taxon>
        <taxon>metagenomes</taxon>
        <taxon>ecological metagenomes</taxon>
    </lineage>
</organism>
<feature type="domain" description="PAC" evidence="7">
    <location>
        <begin position="1"/>
        <end position="16"/>
    </location>
</feature>
<accession>X1DVU5</accession>
<evidence type="ECO:0000256" key="2">
    <source>
        <dbReference type="ARBA" id="ARBA00012438"/>
    </source>
</evidence>
<dbReference type="PROSITE" id="PS50113">
    <property type="entry name" value="PAC"/>
    <property type="match status" value="1"/>
</dbReference>
<name>X1DVU5_9ZZZZ</name>